<organism evidence="2">
    <name type="scientific">Pseudomonas fluorescens</name>
    <dbReference type="NCBI Taxonomy" id="294"/>
    <lineage>
        <taxon>Bacteria</taxon>
        <taxon>Pseudomonadati</taxon>
        <taxon>Pseudomonadota</taxon>
        <taxon>Gammaproteobacteria</taxon>
        <taxon>Pseudomonadales</taxon>
        <taxon>Pseudomonadaceae</taxon>
        <taxon>Pseudomonas</taxon>
    </lineage>
</organism>
<accession>A0A5E6X8B4</accession>
<keyword evidence="1" id="KW-1133">Transmembrane helix</keyword>
<dbReference type="PROSITE" id="PS51257">
    <property type="entry name" value="PROKAR_LIPOPROTEIN"/>
    <property type="match status" value="1"/>
</dbReference>
<evidence type="ECO:0000256" key="1">
    <source>
        <dbReference type="SAM" id="Phobius"/>
    </source>
</evidence>
<evidence type="ECO:0000313" key="2">
    <source>
        <dbReference type="EMBL" id="VVN37300.1"/>
    </source>
</evidence>
<dbReference type="AlphaFoldDB" id="A0A5E6X8B4"/>
<sequence>MLVAFVRVAVIIGCRLVAEQRAFQFLITFAAVGCLGQAEQGQWFFQLCAHSRDLGFVGGAGGRMLEAEQVHRRAVQLQLQGLVVQHHIQARGAVLMGGEAAMGVVMIVVVVFMGMGDGQGQQGKRQGKQQTTHGRTPQRHWIGLVML</sequence>
<proteinExistence type="predicted"/>
<gene>
    <name evidence="2" type="ORF">PS652_05195</name>
</gene>
<protein>
    <submittedName>
        <fullName evidence="2">Uncharacterized protein</fullName>
    </submittedName>
</protein>
<dbReference type="EMBL" id="CABVHG010000050">
    <property type="protein sequence ID" value="VVN37300.1"/>
    <property type="molecule type" value="Genomic_DNA"/>
</dbReference>
<keyword evidence="1" id="KW-0812">Transmembrane</keyword>
<reference evidence="2" key="1">
    <citation type="submission" date="2019-09" db="EMBL/GenBank/DDBJ databases">
        <authorList>
            <person name="Chandra G."/>
            <person name="Truman W A."/>
        </authorList>
    </citation>
    <scope>NUCLEOTIDE SEQUENCE [LARGE SCALE GENOMIC DNA]</scope>
    <source>
        <strain evidence="2">PS652</strain>
    </source>
</reference>
<feature type="transmembrane region" description="Helical" evidence="1">
    <location>
        <begin position="93"/>
        <end position="115"/>
    </location>
</feature>
<keyword evidence="1" id="KW-0472">Membrane</keyword>
<name>A0A5E6X8B4_PSEFL</name>